<dbReference type="Proteomes" id="UP000807504">
    <property type="component" value="Unassembled WGS sequence"/>
</dbReference>
<protein>
    <submittedName>
        <fullName evidence="2">Uncharacterized protein</fullName>
    </submittedName>
</protein>
<sequence>MDDEQRIKNATKQKRYYEKKRNDPDFKEKEKLRQKKIRDLKAATMTKKEKKKQKQAARERQRKCRAAKKIIPQTLGKAVKKTLKALPTSPRKRMAVVSNLVEKVGLKLQKERESNISDNNQNKELVADFLCRADIVYTAPGMHDEMIIWENGIKKRVRKHFLQYTPSDQCKCKSHENFILLLKGLNIDYNNDFWKEVLCNSDLESKCWETKCDKCNAGKLLLDFIGKKGLNNASNVQWHQWVKSENKRFYKETNEGCIAELTDNVLENFQV</sequence>
<dbReference type="AlphaFoldDB" id="A0A8T0F7R3"/>
<feature type="compositionally biased region" description="Basic and acidic residues" evidence="1">
    <location>
        <begin position="15"/>
        <end position="41"/>
    </location>
</feature>
<accession>A0A8T0F7R3</accession>
<comment type="caution">
    <text evidence="2">The sequence shown here is derived from an EMBL/GenBank/DDBJ whole genome shotgun (WGS) entry which is preliminary data.</text>
</comment>
<feature type="compositionally biased region" description="Basic residues" evidence="1">
    <location>
        <begin position="48"/>
        <end position="65"/>
    </location>
</feature>
<dbReference type="EMBL" id="JABXBU010000030">
    <property type="protein sequence ID" value="KAF8785033.1"/>
    <property type="molecule type" value="Genomic_DNA"/>
</dbReference>
<organism evidence="2 3">
    <name type="scientific">Argiope bruennichi</name>
    <name type="common">Wasp spider</name>
    <name type="synonym">Aranea bruennichi</name>
    <dbReference type="NCBI Taxonomy" id="94029"/>
    <lineage>
        <taxon>Eukaryota</taxon>
        <taxon>Metazoa</taxon>
        <taxon>Ecdysozoa</taxon>
        <taxon>Arthropoda</taxon>
        <taxon>Chelicerata</taxon>
        <taxon>Arachnida</taxon>
        <taxon>Araneae</taxon>
        <taxon>Araneomorphae</taxon>
        <taxon>Entelegynae</taxon>
        <taxon>Araneoidea</taxon>
        <taxon>Araneidae</taxon>
        <taxon>Argiope</taxon>
    </lineage>
</organism>
<name>A0A8T0F7R3_ARGBR</name>
<reference evidence="2" key="1">
    <citation type="journal article" date="2020" name="bioRxiv">
        <title>Chromosome-level reference genome of the European wasp spider Argiope bruennichi: a resource for studies on range expansion and evolutionary adaptation.</title>
        <authorList>
            <person name="Sheffer M.M."/>
            <person name="Hoppe A."/>
            <person name="Krehenwinkel H."/>
            <person name="Uhl G."/>
            <person name="Kuss A.W."/>
            <person name="Jensen L."/>
            <person name="Jensen C."/>
            <person name="Gillespie R.G."/>
            <person name="Hoff K.J."/>
            <person name="Prost S."/>
        </authorList>
    </citation>
    <scope>NUCLEOTIDE SEQUENCE</scope>
</reference>
<gene>
    <name evidence="2" type="ORF">HNY73_010629</name>
</gene>
<evidence type="ECO:0000256" key="1">
    <source>
        <dbReference type="SAM" id="MobiDB-lite"/>
    </source>
</evidence>
<evidence type="ECO:0000313" key="2">
    <source>
        <dbReference type="EMBL" id="KAF8785033.1"/>
    </source>
</evidence>
<feature type="region of interest" description="Disordered" evidence="1">
    <location>
        <begin position="1"/>
        <end position="65"/>
    </location>
</feature>
<keyword evidence="3" id="KW-1185">Reference proteome</keyword>
<proteinExistence type="predicted"/>
<evidence type="ECO:0000313" key="3">
    <source>
        <dbReference type="Proteomes" id="UP000807504"/>
    </source>
</evidence>
<reference evidence="2" key="2">
    <citation type="submission" date="2020-06" db="EMBL/GenBank/DDBJ databases">
        <authorList>
            <person name="Sheffer M."/>
        </authorList>
    </citation>
    <scope>NUCLEOTIDE SEQUENCE</scope>
</reference>